<gene>
    <name evidence="3" type="ORF">RBB75_08775</name>
</gene>
<feature type="region of interest" description="Disordered" evidence="1">
    <location>
        <begin position="1"/>
        <end position="32"/>
    </location>
</feature>
<reference evidence="3" key="1">
    <citation type="submission" date="2023-08" db="EMBL/GenBank/DDBJ databases">
        <authorList>
            <person name="Messyasz A."/>
            <person name="Mannisto M.K."/>
            <person name="Kerkhof L.J."/>
            <person name="Haggblom M."/>
        </authorList>
    </citation>
    <scope>NUCLEOTIDE SEQUENCE</scope>
    <source>
        <strain evidence="3">M8UP23</strain>
    </source>
</reference>
<feature type="compositionally biased region" description="Polar residues" evidence="1">
    <location>
        <begin position="7"/>
        <end position="32"/>
    </location>
</feature>
<evidence type="ECO:0000256" key="1">
    <source>
        <dbReference type="SAM" id="MobiDB-lite"/>
    </source>
</evidence>
<feature type="domain" description="Thiol:disulfide interchange protein DsbD N-terminal" evidence="2">
    <location>
        <begin position="73"/>
        <end position="186"/>
    </location>
</feature>
<accession>A0AAU7ZHC2</accession>
<dbReference type="EMBL" id="CP132932">
    <property type="protein sequence ID" value="XCB28401.1"/>
    <property type="molecule type" value="Genomic_DNA"/>
</dbReference>
<evidence type="ECO:0000259" key="2">
    <source>
        <dbReference type="Pfam" id="PF11412"/>
    </source>
</evidence>
<dbReference type="Pfam" id="PF11412">
    <property type="entry name" value="DsbD_N"/>
    <property type="match status" value="1"/>
</dbReference>
<name>A0AAU7ZHC2_9BACT</name>
<dbReference type="RefSeq" id="WP_353070219.1">
    <property type="nucleotide sequence ID" value="NZ_CP132932.1"/>
</dbReference>
<protein>
    <submittedName>
        <fullName evidence="3">Protein-disulfide reductase DsbD family protein</fullName>
    </submittedName>
</protein>
<organism evidence="3">
    <name type="scientific">Tunturiibacter empetritectus</name>
    <dbReference type="NCBI Taxonomy" id="3069691"/>
    <lineage>
        <taxon>Bacteria</taxon>
        <taxon>Pseudomonadati</taxon>
        <taxon>Acidobacteriota</taxon>
        <taxon>Terriglobia</taxon>
        <taxon>Terriglobales</taxon>
        <taxon>Acidobacteriaceae</taxon>
        <taxon>Tunturiibacter</taxon>
    </lineage>
</organism>
<proteinExistence type="predicted"/>
<reference evidence="3" key="2">
    <citation type="journal article" date="2024" name="Environ. Microbiol.">
        <title>Genome analysis and description of Tunturibacter gen. nov. expands the diversity of Terriglobia in tundra soils.</title>
        <authorList>
            <person name="Messyasz A."/>
            <person name="Mannisto M.K."/>
            <person name="Kerkhof L.J."/>
            <person name="Haggblom M.M."/>
        </authorList>
    </citation>
    <scope>NUCLEOTIDE SEQUENCE</scope>
    <source>
        <strain evidence="3">M8UP23</strain>
    </source>
</reference>
<dbReference type="Gene3D" id="2.60.40.1250">
    <property type="entry name" value="Thiol:disulfide interchange protein DsbD, N-terminal domain"/>
    <property type="match status" value="1"/>
</dbReference>
<dbReference type="KEGG" id="temp:RBB75_08775"/>
<dbReference type="AlphaFoldDB" id="A0AAU7ZHC2"/>
<dbReference type="InterPro" id="IPR036929">
    <property type="entry name" value="DsbDN_sf"/>
</dbReference>
<evidence type="ECO:0000313" key="3">
    <source>
        <dbReference type="EMBL" id="XCB28401.1"/>
    </source>
</evidence>
<sequence length="192" mass="20561">MKPDSAMKSSSTMKPSPTMKSGSTMKSSPTMKTGPTRLILAAAYAVLSLTPAHAAKPPVQWQIKNPPTKPLKQGAKVNLALTGQIDSGWHLYALEEPTGGPVATVIGLTEGDPADLLRVEEAKPKILLDPLFNLQTGFFETTADFTLHLTLAKDAPLGPSALHVLIRYQSCNDRVCLPPHTDTVEVPITITQ</sequence>
<dbReference type="InterPro" id="IPR028250">
    <property type="entry name" value="DsbDN"/>
</dbReference>